<organism evidence="1 2">
    <name type="scientific">Arcanobacterium hippocoleae</name>
    <dbReference type="NCBI Taxonomy" id="149017"/>
    <lineage>
        <taxon>Bacteria</taxon>
        <taxon>Bacillati</taxon>
        <taxon>Actinomycetota</taxon>
        <taxon>Actinomycetes</taxon>
        <taxon>Actinomycetales</taxon>
        <taxon>Actinomycetaceae</taxon>
        <taxon>Arcanobacterium</taxon>
    </lineage>
</organism>
<evidence type="ECO:0000313" key="2">
    <source>
        <dbReference type="Proteomes" id="UP001266099"/>
    </source>
</evidence>
<reference evidence="1 2" key="1">
    <citation type="submission" date="2023-07" db="EMBL/GenBank/DDBJ databases">
        <title>Sequencing the genomes of 1000 actinobacteria strains.</title>
        <authorList>
            <person name="Klenk H.-P."/>
        </authorList>
    </citation>
    <scope>NUCLEOTIDE SEQUENCE [LARGE SCALE GENOMIC DNA]</scope>
    <source>
        <strain evidence="1 2">DSM 15539</strain>
    </source>
</reference>
<proteinExistence type="predicted"/>
<name>A0ABU1T1Y1_9ACTO</name>
<keyword evidence="2" id="KW-1185">Reference proteome</keyword>
<sequence length="136" mass="15600">MAIASIACGVWFFIITNMADDFQERNAEKEWIYQDINNGDELSADYLSKDTLYLFSTNDAIRSSYDFEQCRVGSTILSKIDTHFNLPSKNGQALFLVGQFKQFVDVREDSPRRLSLTCNNYPKGNQLGLGYMKEDR</sequence>
<accession>A0ABU1T1Y1</accession>
<protein>
    <submittedName>
        <fullName evidence="1">Uncharacterized protein</fullName>
    </submittedName>
</protein>
<dbReference type="EMBL" id="JAVDUJ010000001">
    <property type="protein sequence ID" value="MDR6939382.1"/>
    <property type="molecule type" value="Genomic_DNA"/>
</dbReference>
<comment type="caution">
    <text evidence="1">The sequence shown here is derived from an EMBL/GenBank/DDBJ whole genome shotgun (WGS) entry which is preliminary data.</text>
</comment>
<evidence type="ECO:0000313" key="1">
    <source>
        <dbReference type="EMBL" id="MDR6939382.1"/>
    </source>
</evidence>
<gene>
    <name evidence="1" type="ORF">J2S36_000925</name>
</gene>
<dbReference type="RefSeq" id="WP_353066010.1">
    <property type="nucleotide sequence ID" value="NZ_CP136414.1"/>
</dbReference>
<dbReference type="Proteomes" id="UP001266099">
    <property type="component" value="Unassembled WGS sequence"/>
</dbReference>